<dbReference type="SUPFAM" id="SSF52540">
    <property type="entry name" value="P-loop containing nucleoside triphosphate hydrolases"/>
    <property type="match status" value="1"/>
</dbReference>
<evidence type="ECO:0000256" key="1">
    <source>
        <dbReference type="SAM" id="MobiDB-lite"/>
    </source>
</evidence>
<reference evidence="2 3" key="1">
    <citation type="journal article" date="2018" name="Evol. Lett.">
        <title>Horizontal gene cluster transfer increased hallucinogenic mushroom diversity.</title>
        <authorList>
            <person name="Reynolds H.T."/>
            <person name="Vijayakumar V."/>
            <person name="Gluck-Thaler E."/>
            <person name="Korotkin H.B."/>
            <person name="Matheny P.B."/>
            <person name="Slot J.C."/>
        </authorList>
    </citation>
    <scope>NUCLEOTIDE SEQUENCE [LARGE SCALE GENOMIC DNA]</scope>
    <source>
        <strain evidence="2 3">2631</strain>
    </source>
</reference>
<dbReference type="Proteomes" id="UP000283269">
    <property type="component" value="Unassembled WGS sequence"/>
</dbReference>
<feature type="non-terminal residue" evidence="2">
    <location>
        <position position="121"/>
    </location>
</feature>
<feature type="compositionally biased region" description="Polar residues" evidence="1">
    <location>
        <begin position="1"/>
        <end position="10"/>
    </location>
</feature>
<dbReference type="Gene3D" id="3.40.50.300">
    <property type="entry name" value="P-loop containing nucleotide triphosphate hydrolases"/>
    <property type="match status" value="1"/>
</dbReference>
<proteinExistence type="predicted"/>
<sequence>MHSLGLNQCVSRKGRDIASTEEDSTSQKPEENTQPPVNQQGSTLPRALVSTSKAKQEPQIPFIPEVLPSQVEDTLGECPSLRHGLGFASFSLERFRILLVGKSGVGKSSFIADIFNLDKKK</sequence>
<accession>A0A409X7U3</accession>
<organism evidence="2 3">
    <name type="scientific">Psilocybe cyanescens</name>
    <dbReference type="NCBI Taxonomy" id="93625"/>
    <lineage>
        <taxon>Eukaryota</taxon>
        <taxon>Fungi</taxon>
        <taxon>Dikarya</taxon>
        <taxon>Basidiomycota</taxon>
        <taxon>Agaricomycotina</taxon>
        <taxon>Agaricomycetes</taxon>
        <taxon>Agaricomycetidae</taxon>
        <taxon>Agaricales</taxon>
        <taxon>Agaricineae</taxon>
        <taxon>Strophariaceae</taxon>
        <taxon>Psilocybe</taxon>
    </lineage>
</organism>
<name>A0A409X7U3_PSICY</name>
<dbReference type="AlphaFoldDB" id="A0A409X7U3"/>
<gene>
    <name evidence="2" type="ORF">CVT25_012393</name>
</gene>
<protein>
    <submittedName>
        <fullName evidence="2">Uncharacterized protein</fullName>
    </submittedName>
</protein>
<feature type="compositionally biased region" description="Polar residues" evidence="1">
    <location>
        <begin position="32"/>
        <end position="53"/>
    </location>
</feature>
<feature type="region of interest" description="Disordered" evidence="1">
    <location>
        <begin position="1"/>
        <end position="61"/>
    </location>
</feature>
<comment type="caution">
    <text evidence="2">The sequence shown here is derived from an EMBL/GenBank/DDBJ whole genome shotgun (WGS) entry which is preliminary data.</text>
</comment>
<dbReference type="EMBL" id="NHYD01002430">
    <property type="protein sequence ID" value="PPQ86791.1"/>
    <property type="molecule type" value="Genomic_DNA"/>
</dbReference>
<dbReference type="InterPro" id="IPR027417">
    <property type="entry name" value="P-loop_NTPase"/>
</dbReference>
<evidence type="ECO:0000313" key="2">
    <source>
        <dbReference type="EMBL" id="PPQ86791.1"/>
    </source>
</evidence>
<evidence type="ECO:0000313" key="3">
    <source>
        <dbReference type="Proteomes" id="UP000283269"/>
    </source>
</evidence>
<dbReference type="InParanoid" id="A0A409X7U3"/>
<keyword evidence="3" id="KW-1185">Reference proteome</keyword>